<keyword evidence="2" id="KW-1133">Transmembrane helix</keyword>
<evidence type="ECO:0000313" key="3">
    <source>
        <dbReference type="EMBL" id="KAK9542580.1"/>
    </source>
</evidence>
<proteinExistence type="predicted"/>
<dbReference type="EMBL" id="JBCEZU010000001">
    <property type="protein sequence ID" value="KAK9542580.1"/>
    <property type="molecule type" value="Genomic_DNA"/>
</dbReference>
<dbReference type="AlphaFoldDB" id="A0AAW1G7M1"/>
<evidence type="ECO:0000256" key="2">
    <source>
        <dbReference type="SAM" id="Phobius"/>
    </source>
</evidence>
<keyword evidence="2" id="KW-0472">Membrane</keyword>
<feature type="compositionally biased region" description="Low complexity" evidence="1">
    <location>
        <begin position="294"/>
        <end position="310"/>
    </location>
</feature>
<accession>A0AAW1G7M1</accession>
<comment type="caution">
    <text evidence="3">The sequence shown here is derived from an EMBL/GenBank/DDBJ whole genome shotgun (WGS) entry which is preliminary data.</text>
</comment>
<keyword evidence="2" id="KW-0812">Transmembrane</keyword>
<gene>
    <name evidence="3" type="ORF">VZT92_000427</name>
</gene>
<keyword evidence="4" id="KW-1185">Reference proteome</keyword>
<evidence type="ECO:0000313" key="4">
    <source>
        <dbReference type="Proteomes" id="UP001488805"/>
    </source>
</evidence>
<feature type="region of interest" description="Disordered" evidence="1">
    <location>
        <begin position="288"/>
        <end position="314"/>
    </location>
</feature>
<reference evidence="3 4" key="1">
    <citation type="journal article" date="2024" name="Genome Biol. Evol.">
        <title>Chromosome-level genome assembly of the viviparous eelpout Zoarces viviparus.</title>
        <authorList>
            <person name="Fuhrmann N."/>
            <person name="Brasseur M.V."/>
            <person name="Bakowski C.E."/>
            <person name="Podsiadlowski L."/>
            <person name="Prost S."/>
            <person name="Krehenwinkel H."/>
            <person name="Mayer C."/>
        </authorList>
    </citation>
    <scope>NUCLEOTIDE SEQUENCE [LARGE SCALE GENOMIC DNA]</scope>
    <source>
        <strain evidence="3">NO-MEL_2022_Ind0_liver</strain>
    </source>
</reference>
<feature type="transmembrane region" description="Helical" evidence="2">
    <location>
        <begin position="189"/>
        <end position="208"/>
    </location>
</feature>
<dbReference type="SUPFAM" id="SSF49899">
    <property type="entry name" value="Concanavalin A-like lectins/glucanases"/>
    <property type="match status" value="1"/>
</dbReference>
<name>A0AAW1G7M1_ZOAVI</name>
<dbReference type="InterPro" id="IPR013320">
    <property type="entry name" value="ConA-like_dom_sf"/>
</dbReference>
<protein>
    <submittedName>
        <fullName evidence="3">Uncharacterized protein</fullName>
    </submittedName>
</protein>
<organism evidence="3 4">
    <name type="scientific">Zoarces viviparus</name>
    <name type="common">Viviparous eelpout</name>
    <name type="synonym">Blennius viviparus</name>
    <dbReference type="NCBI Taxonomy" id="48416"/>
    <lineage>
        <taxon>Eukaryota</taxon>
        <taxon>Metazoa</taxon>
        <taxon>Chordata</taxon>
        <taxon>Craniata</taxon>
        <taxon>Vertebrata</taxon>
        <taxon>Euteleostomi</taxon>
        <taxon>Actinopterygii</taxon>
        <taxon>Neopterygii</taxon>
        <taxon>Teleostei</taxon>
        <taxon>Neoteleostei</taxon>
        <taxon>Acanthomorphata</taxon>
        <taxon>Eupercaria</taxon>
        <taxon>Perciformes</taxon>
        <taxon>Cottioidei</taxon>
        <taxon>Zoarcales</taxon>
        <taxon>Zoarcidae</taxon>
        <taxon>Zoarcinae</taxon>
        <taxon>Zoarces</taxon>
    </lineage>
</organism>
<dbReference type="Proteomes" id="UP001488805">
    <property type="component" value="Unassembled WGS sequence"/>
</dbReference>
<sequence>MTVVTYSSAAGRRPIEIQVSEHPTLPGYVAEPLSKILEPGTMPDLSENPMLKSCKVKGQRWLEQRGSEGGAKAGRAKRQRQKWCRGVGRDRMERGRREERWDLRIKCNKEINKCLKKGGKCVEGKDKSTTDVCGISGILSAAETEDENQQRETRMRERKIWPVFPWPFYLKNITGRGEHMMMMMKRMKWRPLFICLALLLFSLCPTPASSQGHFPRMGNIAAFKPVSTSPSRSTCGLPERSGYCRSPSSQTELTTCYQAFCVQECPYRYSTPPYAPLLLPAHRGTCIDEDGNDTRPGTQTETRTTTSSEGVPGGSGSVLFRPVQDGCLVSPPSQALGALGSLTLALWIKPSSPGEMMLLEKSSGQRLILSVTVSEQMVTLRYGQTPLTVGFRTEARLTPDRWTHLVLQVTILRVFRDSDGGLRGSCPVKHIIVGQHERHVM</sequence>
<dbReference type="Gene3D" id="2.60.120.200">
    <property type="match status" value="1"/>
</dbReference>
<evidence type="ECO:0000256" key="1">
    <source>
        <dbReference type="SAM" id="MobiDB-lite"/>
    </source>
</evidence>